<dbReference type="Proteomes" id="UP001066276">
    <property type="component" value="Chromosome 7"/>
</dbReference>
<comment type="caution">
    <text evidence="1">The sequence shown here is derived from an EMBL/GenBank/DDBJ whole genome shotgun (WGS) entry which is preliminary data.</text>
</comment>
<dbReference type="EMBL" id="JANPWB010000011">
    <property type="protein sequence ID" value="KAJ1124185.1"/>
    <property type="molecule type" value="Genomic_DNA"/>
</dbReference>
<organism evidence="1 2">
    <name type="scientific">Pleurodeles waltl</name>
    <name type="common">Iberian ribbed newt</name>
    <dbReference type="NCBI Taxonomy" id="8319"/>
    <lineage>
        <taxon>Eukaryota</taxon>
        <taxon>Metazoa</taxon>
        <taxon>Chordata</taxon>
        <taxon>Craniata</taxon>
        <taxon>Vertebrata</taxon>
        <taxon>Euteleostomi</taxon>
        <taxon>Amphibia</taxon>
        <taxon>Batrachia</taxon>
        <taxon>Caudata</taxon>
        <taxon>Salamandroidea</taxon>
        <taxon>Salamandridae</taxon>
        <taxon>Pleurodelinae</taxon>
        <taxon>Pleurodeles</taxon>
    </lineage>
</organism>
<evidence type="ECO:0000313" key="1">
    <source>
        <dbReference type="EMBL" id="KAJ1124185.1"/>
    </source>
</evidence>
<gene>
    <name evidence="1" type="ORF">NDU88_002646</name>
</gene>
<accession>A0AAV7P7K6</accession>
<reference evidence="1" key="1">
    <citation type="journal article" date="2022" name="bioRxiv">
        <title>Sequencing and chromosome-scale assembly of the giantPleurodeles waltlgenome.</title>
        <authorList>
            <person name="Brown T."/>
            <person name="Elewa A."/>
            <person name="Iarovenko S."/>
            <person name="Subramanian E."/>
            <person name="Araus A.J."/>
            <person name="Petzold A."/>
            <person name="Susuki M."/>
            <person name="Suzuki K.-i.T."/>
            <person name="Hayashi T."/>
            <person name="Toyoda A."/>
            <person name="Oliveira C."/>
            <person name="Osipova E."/>
            <person name="Leigh N.D."/>
            <person name="Simon A."/>
            <person name="Yun M.H."/>
        </authorList>
    </citation>
    <scope>NUCLEOTIDE SEQUENCE</scope>
    <source>
        <strain evidence="1">20211129_DDA</strain>
        <tissue evidence="1">Liver</tissue>
    </source>
</reference>
<keyword evidence="2" id="KW-1185">Reference proteome</keyword>
<dbReference type="AlphaFoldDB" id="A0AAV7P7K6"/>
<proteinExistence type="predicted"/>
<sequence>MNPNDDAILESSGQRQASAINTVIKVAAPQHTKSRACKNPRKSDEVARATISDINGAMSLVTNTALC</sequence>
<name>A0AAV7P7K6_PLEWA</name>
<protein>
    <submittedName>
        <fullName evidence="1">Uncharacterized protein</fullName>
    </submittedName>
</protein>
<evidence type="ECO:0000313" key="2">
    <source>
        <dbReference type="Proteomes" id="UP001066276"/>
    </source>
</evidence>